<dbReference type="RefSeq" id="WP_040823111.1">
    <property type="nucleotide sequence ID" value="NZ_JBIAQY010000004.1"/>
</dbReference>
<organism evidence="6 7">
    <name type="scientific">Nocardia jiangxiensis</name>
    <dbReference type="NCBI Taxonomy" id="282685"/>
    <lineage>
        <taxon>Bacteria</taxon>
        <taxon>Bacillati</taxon>
        <taxon>Actinomycetota</taxon>
        <taxon>Actinomycetes</taxon>
        <taxon>Mycobacteriales</taxon>
        <taxon>Nocardiaceae</taxon>
        <taxon>Nocardia</taxon>
    </lineage>
</organism>
<comment type="caution">
    <text evidence="6">The sequence shown here is derived from an EMBL/GenBank/DDBJ whole genome shotgun (WGS) entry which is preliminary data.</text>
</comment>
<reference evidence="6 7" key="1">
    <citation type="submission" date="2024-10" db="EMBL/GenBank/DDBJ databases">
        <title>The Natural Products Discovery Center: Release of the First 8490 Sequenced Strains for Exploring Actinobacteria Biosynthetic Diversity.</title>
        <authorList>
            <person name="Kalkreuter E."/>
            <person name="Kautsar S.A."/>
            <person name="Yang D."/>
            <person name="Bader C.D."/>
            <person name="Teijaro C.N."/>
            <person name="Fluegel L."/>
            <person name="Davis C.M."/>
            <person name="Simpson J.R."/>
            <person name="Lauterbach L."/>
            <person name="Steele A.D."/>
            <person name="Gui C."/>
            <person name="Meng S."/>
            <person name="Li G."/>
            <person name="Viehrig K."/>
            <person name="Ye F."/>
            <person name="Su P."/>
            <person name="Kiefer A.F."/>
            <person name="Nichols A."/>
            <person name="Cepeda A.J."/>
            <person name="Yan W."/>
            <person name="Fan B."/>
            <person name="Jiang Y."/>
            <person name="Adhikari A."/>
            <person name="Zheng C.-J."/>
            <person name="Schuster L."/>
            <person name="Cowan T.M."/>
            <person name="Smanski M.J."/>
            <person name="Chevrette M.G."/>
            <person name="De Carvalho L.P.S."/>
            <person name="Shen B."/>
        </authorList>
    </citation>
    <scope>NUCLEOTIDE SEQUENCE [LARGE SCALE GENOMIC DNA]</scope>
    <source>
        <strain evidence="6 7">NPDC002593</strain>
    </source>
</reference>
<evidence type="ECO:0000256" key="1">
    <source>
        <dbReference type="ARBA" id="ARBA00003818"/>
    </source>
</evidence>
<keyword evidence="7" id="KW-1185">Reference proteome</keyword>
<evidence type="ECO:0000256" key="4">
    <source>
        <dbReference type="ARBA" id="ARBA00031122"/>
    </source>
</evidence>
<comment type="pathway">
    <text evidence="2">Siderophore biosynthesis; mycobactin biosynthesis.</text>
</comment>
<sequence>MTGASLPEFTWRRLSAADFPLLCGWLAQPHVHRWWNHEFTPEAVERDFGPCMRGEEPGEDLLIFADAEPIGLMQRCRLTDFPEYLEDLVKLITVPTEAASLDYFIGDPQRVGRGLGPAMIRAMIAATWFEYPLADCVIIPVAAKNRPSWRALEKAGMHRIAEGPMTPDSPADDGHHYVYAIDRPGRVNA</sequence>
<dbReference type="InterPro" id="IPR016181">
    <property type="entry name" value="Acyl_CoA_acyltransferase"/>
</dbReference>
<dbReference type="EMBL" id="JBIAQY010000004">
    <property type="protein sequence ID" value="MFF3568850.1"/>
    <property type="molecule type" value="Genomic_DNA"/>
</dbReference>
<dbReference type="GO" id="GO:0016746">
    <property type="term" value="F:acyltransferase activity"/>
    <property type="evidence" value="ECO:0007669"/>
    <property type="project" value="UniProtKB-KW"/>
</dbReference>
<feature type="domain" description="Acyltransferase MbtK/IucB-like conserved" evidence="5">
    <location>
        <begin position="12"/>
        <end position="53"/>
    </location>
</feature>
<dbReference type="SMART" id="SM01006">
    <property type="entry name" value="AlcB"/>
    <property type="match status" value="1"/>
</dbReference>
<comment type="function">
    <text evidence="1">Acyltransferase required for the direct transfer of medium- to long-chain fatty acyl moieties from a carrier protein (MbtL) on to the epsilon-amino group of lysine residue in the mycobactin core.</text>
</comment>
<protein>
    <recommendedName>
        <fullName evidence="3">Lysine N-acyltransferase MbtK</fullName>
    </recommendedName>
    <alternativeName>
        <fullName evidence="4">Mycobactin synthase protein K</fullName>
    </alternativeName>
</protein>
<accession>A0ABW6S061</accession>
<dbReference type="Gene3D" id="3.40.630.30">
    <property type="match status" value="1"/>
</dbReference>
<keyword evidence="6" id="KW-0808">Transferase</keyword>
<keyword evidence="6" id="KW-0012">Acyltransferase</keyword>
<evidence type="ECO:0000313" key="6">
    <source>
        <dbReference type="EMBL" id="MFF3568850.1"/>
    </source>
</evidence>
<evidence type="ECO:0000313" key="7">
    <source>
        <dbReference type="Proteomes" id="UP001601992"/>
    </source>
</evidence>
<evidence type="ECO:0000256" key="2">
    <source>
        <dbReference type="ARBA" id="ARBA00005102"/>
    </source>
</evidence>
<dbReference type="Pfam" id="PF13523">
    <property type="entry name" value="Acetyltransf_8"/>
    <property type="match status" value="1"/>
</dbReference>
<dbReference type="SUPFAM" id="SSF55729">
    <property type="entry name" value="Acyl-CoA N-acyltransferases (Nat)"/>
    <property type="match status" value="1"/>
</dbReference>
<evidence type="ECO:0000259" key="5">
    <source>
        <dbReference type="SMART" id="SM01006"/>
    </source>
</evidence>
<name>A0ABW6S061_9NOCA</name>
<gene>
    <name evidence="6" type="ORF">ACFYXQ_13850</name>
</gene>
<dbReference type="Proteomes" id="UP001601992">
    <property type="component" value="Unassembled WGS sequence"/>
</dbReference>
<dbReference type="InterPro" id="IPR019432">
    <property type="entry name" value="Acyltransferase_MbtK/IucB-like"/>
</dbReference>
<proteinExistence type="predicted"/>
<evidence type="ECO:0000256" key="3">
    <source>
        <dbReference type="ARBA" id="ARBA00020586"/>
    </source>
</evidence>